<comment type="caution">
    <text evidence="1">The sequence shown here is derived from an EMBL/GenBank/DDBJ whole genome shotgun (WGS) entry which is preliminary data.</text>
</comment>
<reference evidence="1" key="1">
    <citation type="submission" date="2022-11" db="EMBL/GenBank/DDBJ databases">
        <authorList>
            <person name="Kikuchi T."/>
        </authorList>
    </citation>
    <scope>NUCLEOTIDE SEQUENCE</scope>
    <source>
        <strain evidence="1">PS1010</strain>
    </source>
</reference>
<evidence type="ECO:0000313" key="1">
    <source>
        <dbReference type="EMBL" id="CAI5440933.1"/>
    </source>
</evidence>
<proteinExistence type="predicted"/>
<name>A0A9P1MW19_9PELO</name>
<dbReference type="EMBL" id="CANHGI010000002">
    <property type="protein sequence ID" value="CAI5440933.1"/>
    <property type="molecule type" value="Genomic_DNA"/>
</dbReference>
<keyword evidence="2" id="KW-1185">Reference proteome</keyword>
<organism evidence="1 2">
    <name type="scientific">Caenorhabditis angaria</name>
    <dbReference type="NCBI Taxonomy" id="860376"/>
    <lineage>
        <taxon>Eukaryota</taxon>
        <taxon>Metazoa</taxon>
        <taxon>Ecdysozoa</taxon>
        <taxon>Nematoda</taxon>
        <taxon>Chromadorea</taxon>
        <taxon>Rhabditida</taxon>
        <taxon>Rhabditina</taxon>
        <taxon>Rhabditomorpha</taxon>
        <taxon>Rhabditoidea</taxon>
        <taxon>Rhabditidae</taxon>
        <taxon>Peloderinae</taxon>
        <taxon>Caenorhabditis</taxon>
    </lineage>
</organism>
<accession>A0A9P1MW19</accession>
<gene>
    <name evidence="1" type="ORF">CAMP_LOCUS3570</name>
</gene>
<sequence length="681" mass="81100">MEEFIHSLTNWNIEYLKAVVEKNVYRNVISKEFLDVVNRLPPDGGLTPVDRKMVLSLLFTKPETMFLFHDPDWLLGYLFRSQYFPNNSQFYGCGLNYVNEECILSDRETKKKFISKQDALSWFYSNSSDVVGELGICARLTEKSVLNEIGRRLEGTFELIPFDLLEEHVKEDLQIVYPCTEDGFGIHSLFNEEFDDSLIDEFAQIYPNIDESKSLEVLQEMYDWRESVTEFFRDAPWFDEKYAILRKFEDSDKGDTFFFMAKEVEDILGIVMMKKYSKPFPKGLIPVENEEDRRLGILRTVEMDTFHKVLRILKLEEKDMTILPVKIHQSAPTNTPYGTYCKLSRHTFLDLFEQISTGMNLWRKIDRKNVGKIAEFFESLISEGVFSTQRNYRYCIETWKFDEILKRAFDELGKLVKPDDKCHFEIRDPWEKFSRQKSLEIMRKMAPHAENQKELREDFEFYMKKFIKPDQRFLEAEDVYGIFHRSLFNTFIRTNLKVMQFLEIQGFVRNVAIRGKNLEEEEELPFQLYVEKFREAFLRYLPKIPLVPILKHSEMMASIDERMGEYNRKSWKIQKSDRKAALEISKIIEEHVERHRIGDEFFVNRRVVPIEITDKHERVHDIFAEDAILNSIVMNARKNDYKDGSYLKLIRERLEEKLSEEIEEDEHRTIISMLENSQFFD</sequence>
<protein>
    <submittedName>
        <fullName evidence="1">Uncharacterized protein</fullName>
    </submittedName>
</protein>
<dbReference type="AlphaFoldDB" id="A0A9P1MW19"/>
<dbReference type="Proteomes" id="UP001152747">
    <property type="component" value="Unassembled WGS sequence"/>
</dbReference>
<evidence type="ECO:0000313" key="2">
    <source>
        <dbReference type="Proteomes" id="UP001152747"/>
    </source>
</evidence>